<comment type="caution">
    <text evidence="1">The sequence shown here is derived from an EMBL/GenBank/DDBJ whole genome shotgun (WGS) entry which is preliminary data.</text>
</comment>
<dbReference type="AlphaFoldDB" id="A0A9X2I9C3"/>
<gene>
    <name evidence="1" type="ORF">LOX96_01040</name>
</gene>
<name>A0A9X2I9C3_9GAMM</name>
<keyword evidence="2" id="KW-1185">Reference proteome</keyword>
<evidence type="ECO:0000313" key="1">
    <source>
        <dbReference type="EMBL" id="MCL9682671.1"/>
    </source>
</evidence>
<accession>A0A9X2I9C3</accession>
<organism evidence="1 2">
    <name type="scientific">Legionella maioricensis</name>
    <dbReference type="NCBI Taxonomy" id="2896528"/>
    <lineage>
        <taxon>Bacteria</taxon>
        <taxon>Pseudomonadati</taxon>
        <taxon>Pseudomonadota</taxon>
        <taxon>Gammaproteobacteria</taxon>
        <taxon>Legionellales</taxon>
        <taxon>Legionellaceae</taxon>
        <taxon>Legionella</taxon>
    </lineage>
</organism>
<evidence type="ECO:0000313" key="2">
    <source>
        <dbReference type="Proteomes" id="UP001139721"/>
    </source>
</evidence>
<dbReference type="NCBIfam" id="NF042415">
    <property type="entry name" value="STY0301_fam"/>
    <property type="match status" value="1"/>
</dbReference>
<dbReference type="InterPro" id="IPR049973">
    <property type="entry name" value="STY0301-like"/>
</dbReference>
<dbReference type="EMBL" id="JAJKBJ010000001">
    <property type="protein sequence ID" value="MCL9682671.1"/>
    <property type="molecule type" value="Genomic_DNA"/>
</dbReference>
<dbReference type="RefSeq" id="WP_250421389.1">
    <property type="nucleotide sequence ID" value="NZ_JAJKBJ010000001.1"/>
</dbReference>
<protein>
    <submittedName>
        <fullName evidence="1">Uncharacterized protein</fullName>
    </submittedName>
</protein>
<reference evidence="1" key="1">
    <citation type="submission" date="2021-11" db="EMBL/GenBank/DDBJ databases">
        <title>Legionella maioricencis sp. nov., a new species isolated from hot water samples in Mallorca.</title>
        <authorList>
            <person name="Crespi S."/>
            <person name="Drasar V."/>
            <person name="Salva-Serra F."/>
            <person name="Jaen-Luchoro D."/>
            <person name="Pineiro-Iglesias B."/>
            <person name="Aliaga F."/>
            <person name="Fernandez-Juarez V."/>
            <person name="Coll G."/>
            <person name="Moore E.R.B."/>
            <person name="Bennasar-Figueras A."/>
        </authorList>
    </citation>
    <scope>NUCLEOTIDE SEQUENCE</scope>
    <source>
        <strain evidence="1">HCPI-6</strain>
    </source>
</reference>
<sequence length="139" mass="16015">MNYWKLVTSLYFIFFSIMVQAKIYTPNCPKQINRIEHINTAHDNWETISSIPNNFLSGVSFYSGHPKEGASLKPNSINKKVSKWTFSRKQRIYIVCEYNQTGIKLTQPLAKKTSQCTISYNPLVQSTNGFLPEKIQCTQ</sequence>
<dbReference type="Proteomes" id="UP001139721">
    <property type="component" value="Unassembled WGS sequence"/>
</dbReference>
<proteinExistence type="predicted"/>